<proteinExistence type="inferred from homology"/>
<evidence type="ECO:0000256" key="2">
    <source>
        <dbReference type="ARBA" id="ARBA00022840"/>
    </source>
</evidence>
<feature type="domain" description="Protein kinase" evidence="6">
    <location>
        <begin position="75"/>
        <end position="346"/>
    </location>
</feature>
<dbReference type="Proteomes" id="UP001470230">
    <property type="component" value="Unassembled WGS sequence"/>
</dbReference>
<dbReference type="PANTHER" id="PTHR24346:SF77">
    <property type="entry name" value="SERINE THREONINE PROTEIN KINASE"/>
    <property type="match status" value="1"/>
</dbReference>
<comment type="caution">
    <text evidence="7">The sequence shown here is derived from an EMBL/GenBank/DDBJ whole genome shotgun (WGS) entry which is preliminary data.</text>
</comment>
<evidence type="ECO:0000256" key="5">
    <source>
        <dbReference type="SAM" id="MobiDB-lite"/>
    </source>
</evidence>
<comment type="similarity">
    <text evidence="4">Belongs to the protein kinase superfamily.</text>
</comment>
<evidence type="ECO:0000313" key="8">
    <source>
        <dbReference type="Proteomes" id="UP001470230"/>
    </source>
</evidence>
<evidence type="ECO:0000256" key="1">
    <source>
        <dbReference type="ARBA" id="ARBA00022741"/>
    </source>
</evidence>
<dbReference type="SUPFAM" id="SSF56112">
    <property type="entry name" value="Protein kinase-like (PK-like)"/>
    <property type="match status" value="1"/>
</dbReference>
<evidence type="ECO:0000256" key="4">
    <source>
        <dbReference type="RuleBase" id="RU000304"/>
    </source>
</evidence>
<organism evidence="7 8">
    <name type="scientific">Tritrichomonas musculus</name>
    <dbReference type="NCBI Taxonomy" id="1915356"/>
    <lineage>
        <taxon>Eukaryota</taxon>
        <taxon>Metamonada</taxon>
        <taxon>Parabasalia</taxon>
        <taxon>Tritrichomonadida</taxon>
        <taxon>Tritrichomonadidae</taxon>
        <taxon>Tritrichomonas</taxon>
    </lineage>
</organism>
<dbReference type="PROSITE" id="PS50011">
    <property type="entry name" value="PROTEIN_KINASE_DOM"/>
    <property type="match status" value="1"/>
</dbReference>
<dbReference type="SMART" id="SM00220">
    <property type="entry name" value="S_TKc"/>
    <property type="match status" value="1"/>
</dbReference>
<accession>A0ABR2H5B7</accession>
<keyword evidence="4" id="KW-0723">Serine/threonine-protein kinase</keyword>
<feature type="binding site" evidence="3">
    <location>
        <position position="104"/>
    </location>
    <ligand>
        <name>ATP</name>
        <dbReference type="ChEBI" id="CHEBI:30616"/>
    </ligand>
</feature>
<gene>
    <name evidence="7" type="ORF">M9Y10_027022</name>
</gene>
<dbReference type="PANTHER" id="PTHR24346">
    <property type="entry name" value="MAP/MICROTUBULE AFFINITY-REGULATING KINASE"/>
    <property type="match status" value="1"/>
</dbReference>
<keyword evidence="1 3" id="KW-0547">Nucleotide-binding</keyword>
<evidence type="ECO:0000259" key="6">
    <source>
        <dbReference type="PROSITE" id="PS50011"/>
    </source>
</evidence>
<keyword evidence="8" id="KW-1185">Reference proteome</keyword>
<dbReference type="Gene3D" id="1.10.510.10">
    <property type="entry name" value="Transferase(Phosphotransferase) domain 1"/>
    <property type="match status" value="1"/>
</dbReference>
<dbReference type="PROSITE" id="PS00108">
    <property type="entry name" value="PROTEIN_KINASE_ST"/>
    <property type="match status" value="1"/>
</dbReference>
<dbReference type="InterPro" id="IPR000719">
    <property type="entry name" value="Prot_kinase_dom"/>
</dbReference>
<evidence type="ECO:0000256" key="3">
    <source>
        <dbReference type="PROSITE-ProRule" id="PRU10141"/>
    </source>
</evidence>
<dbReference type="InterPro" id="IPR011009">
    <property type="entry name" value="Kinase-like_dom_sf"/>
</dbReference>
<feature type="compositionally biased region" description="Polar residues" evidence="5">
    <location>
        <begin position="1"/>
        <end position="15"/>
    </location>
</feature>
<dbReference type="InterPro" id="IPR017441">
    <property type="entry name" value="Protein_kinase_ATP_BS"/>
</dbReference>
<feature type="region of interest" description="Disordered" evidence="5">
    <location>
        <begin position="1"/>
        <end position="49"/>
    </location>
</feature>
<sequence length="375" mass="41581">MGCSPSNASRVSNKVENNDRVCDPGPPYDPNAAAAANSNANSDSNENSGGEGQIRNYFSFSSFILQNEEPVLFDWQFYNEIGKGAMSRVFLAVHLTKPQKCAAKVYNKGIISRPTLGLEEPPYVAVDREIQIQANLVHRYVLPIIEVIDDDCSNSLIILMPFAENGTLQSYISANEITEATLAICFYEVAEALRYVHSQNIVHRDLKPENILVFSPTIFVISDFSASSKLESGDEKLLDTKGSPAFLSPEECGGESFSPKPADVWAYGVTIFSCLFHKLPFNLDEGQGKTVASTVYSVSQLLETEELVIPTEPKVSEDAIELLKSILVKDPTKRPTFEEILKCPWFKDAIAVDEENKAHIEDNGDYEEDEEEECK</sequence>
<name>A0ABR2H5B7_9EUKA</name>
<feature type="compositionally biased region" description="Low complexity" evidence="5">
    <location>
        <begin position="31"/>
        <end position="48"/>
    </location>
</feature>
<dbReference type="InterPro" id="IPR008271">
    <property type="entry name" value="Ser/Thr_kinase_AS"/>
</dbReference>
<keyword evidence="2 3" id="KW-0067">ATP-binding</keyword>
<evidence type="ECO:0000313" key="7">
    <source>
        <dbReference type="EMBL" id="KAK8841405.1"/>
    </source>
</evidence>
<keyword evidence="4" id="KW-0808">Transferase</keyword>
<dbReference type="Pfam" id="PF00069">
    <property type="entry name" value="Pkinase"/>
    <property type="match status" value="1"/>
</dbReference>
<dbReference type="EMBL" id="JAPFFF010000041">
    <property type="protein sequence ID" value="KAK8841405.1"/>
    <property type="molecule type" value="Genomic_DNA"/>
</dbReference>
<keyword evidence="4" id="KW-0418">Kinase</keyword>
<dbReference type="PROSITE" id="PS00107">
    <property type="entry name" value="PROTEIN_KINASE_ATP"/>
    <property type="match status" value="1"/>
</dbReference>
<reference evidence="7 8" key="1">
    <citation type="submission" date="2024-04" db="EMBL/GenBank/DDBJ databases">
        <title>Tritrichomonas musculus Genome.</title>
        <authorList>
            <person name="Alves-Ferreira E."/>
            <person name="Grigg M."/>
            <person name="Lorenzi H."/>
            <person name="Galac M."/>
        </authorList>
    </citation>
    <scope>NUCLEOTIDE SEQUENCE [LARGE SCALE GENOMIC DNA]</scope>
    <source>
        <strain evidence="7 8">EAF2021</strain>
    </source>
</reference>
<protein>
    <recommendedName>
        <fullName evidence="6">Protein kinase domain-containing protein</fullName>
    </recommendedName>
</protein>